<keyword evidence="2" id="KW-1185">Reference proteome</keyword>
<accession>A0A1R1I2N1</accession>
<dbReference type="Pfam" id="PF20159">
    <property type="entry name" value="YidB"/>
    <property type="match status" value="1"/>
</dbReference>
<dbReference type="InterPro" id="IPR027405">
    <property type="entry name" value="YidB-like"/>
</dbReference>
<organism evidence="1 2">
    <name type="scientific">Azonexus hydrophilus</name>
    <dbReference type="NCBI Taxonomy" id="418702"/>
    <lineage>
        <taxon>Bacteria</taxon>
        <taxon>Pseudomonadati</taxon>
        <taxon>Pseudomonadota</taxon>
        <taxon>Betaproteobacteria</taxon>
        <taxon>Rhodocyclales</taxon>
        <taxon>Azonexaceae</taxon>
        <taxon>Azonexus</taxon>
    </lineage>
</organism>
<evidence type="ECO:0000313" key="2">
    <source>
        <dbReference type="Proteomes" id="UP000187526"/>
    </source>
</evidence>
<evidence type="ECO:0000313" key="1">
    <source>
        <dbReference type="EMBL" id="OMG53028.1"/>
    </source>
</evidence>
<gene>
    <name evidence="1" type="ORF">BJN45_12370</name>
</gene>
<comment type="caution">
    <text evidence="1">The sequence shown here is derived from an EMBL/GenBank/DDBJ whole genome shotgun (WGS) entry which is preliminary data.</text>
</comment>
<dbReference type="Proteomes" id="UP000187526">
    <property type="component" value="Unassembled WGS sequence"/>
</dbReference>
<protein>
    <recommendedName>
        <fullName evidence="3">DUF937 domain-containing protein</fullName>
    </recommendedName>
</protein>
<dbReference type="SUPFAM" id="SSF140804">
    <property type="entry name" value="YidB-like"/>
    <property type="match status" value="1"/>
</dbReference>
<sequence>MGLLDQVVGGLAANALGGKGNGLADMAMQLVNQYPGGLGGLVQAFQQGGLGEIVNSWVSTGKNLPVSGDQLSSVLGSDFIGKLAGQAGVAPQEVSNGLADFLPGLVDQLTPGGKLPEGGDLLAQGLGMLKKGGLFG</sequence>
<dbReference type="EMBL" id="MTHD01000004">
    <property type="protein sequence ID" value="OMG53028.1"/>
    <property type="molecule type" value="Genomic_DNA"/>
</dbReference>
<reference evidence="1 2" key="1">
    <citation type="submission" date="2016-10" db="EMBL/GenBank/DDBJ databases">
        <title>Alkaliphiles isolated from bioreactors.</title>
        <authorList>
            <person name="Salah Z."/>
            <person name="Rout S.P."/>
            <person name="Humphreys P.N."/>
        </authorList>
    </citation>
    <scope>NUCLEOTIDE SEQUENCE [LARGE SCALE GENOMIC DNA]</scope>
    <source>
        <strain evidence="1 2">ZS02</strain>
    </source>
</reference>
<dbReference type="RefSeq" id="WP_076095667.1">
    <property type="nucleotide sequence ID" value="NZ_MTHD01000004.1"/>
</dbReference>
<dbReference type="InterPro" id="IPR045372">
    <property type="entry name" value="YidB"/>
</dbReference>
<dbReference type="STRING" id="418702.BJN45_12370"/>
<dbReference type="Gene3D" id="1.10.10.690">
    <property type="entry name" value="YidB-like"/>
    <property type="match status" value="1"/>
</dbReference>
<name>A0A1R1I2N1_9RHOO</name>
<proteinExistence type="predicted"/>
<dbReference type="OrthoDB" id="9795283at2"/>
<evidence type="ECO:0008006" key="3">
    <source>
        <dbReference type="Google" id="ProtNLM"/>
    </source>
</evidence>
<dbReference type="AlphaFoldDB" id="A0A1R1I2N1"/>